<dbReference type="STRING" id="886293.Sinac_3112"/>
<feature type="repeat" description="WD" evidence="3">
    <location>
        <begin position="493"/>
        <end position="534"/>
    </location>
</feature>
<evidence type="ECO:0000256" key="1">
    <source>
        <dbReference type="ARBA" id="ARBA00022574"/>
    </source>
</evidence>
<accession>L0DDT4</accession>
<dbReference type="Gene3D" id="1.10.510.10">
    <property type="entry name" value="Transferase(Phosphotransferase) domain 1"/>
    <property type="match status" value="1"/>
</dbReference>
<dbReference type="SMART" id="SM00220">
    <property type="entry name" value="S_TKc"/>
    <property type="match status" value="1"/>
</dbReference>
<gene>
    <name evidence="6" type="ordered locus">Sinac_3112</name>
</gene>
<evidence type="ECO:0000256" key="4">
    <source>
        <dbReference type="SAM" id="MobiDB-lite"/>
    </source>
</evidence>
<dbReference type="InterPro" id="IPR011009">
    <property type="entry name" value="Kinase-like_dom_sf"/>
</dbReference>
<protein>
    <submittedName>
        <fullName evidence="6">WD40 repeat-containing protein</fullName>
    </submittedName>
</protein>
<dbReference type="GO" id="GO:0005524">
    <property type="term" value="F:ATP binding"/>
    <property type="evidence" value="ECO:0007669"/>
    <property type="project" value="InterPro"/>
</dbReference>
<dbReference type="InterPro" id="IPR008271">
    <property type="entry name" value="Ser/Thr_kinase_AS"/>
</dbReference>
<feature type="region of interest" description="Disordered" evidence="4">
    <location>
        <begin position="66"/>
        <end position="93"/>
    </location>
</feature>
<dbReference type="HOGENOM" id="CLU_329247_0_0_0"/>
<dbReference type="InterPro" id="IPR036322">
    <property type="entry name" value="WD40_repeat_dom_sf"/>
</dbReference>
<dbReference type="Proteomes" id="UP000010798">
    <property type="component" value="Chromosome"/>
</dbReference>
<dbReference type="InterPro" id="IPR000719">
    <property type="entry name" value="Prot_kinase_dom"/>
</dbReference>
<dbReference type="PANTHER" id="PTHR19879">
    <property type="entry name" value="TRANSCRIPTION INITIATION FACTOR TFIID"/>
    <property type="match status" value="1"/>
</dbReference>
<dbReference type="eggNOG" id="COG0515">
    <property type="taxonomic scope" value="Bacteria"/>
</dbReference>
<dbReference type="PROSITE" id="PS00108">
    <property type="entry name" value="PROTEIN_KINASE_ST"/>
    <property type="match status" value="1"/>
</dbReference>
<dbReference type="SUPFAM" id="SSF50978">
    <property type="entry name" value="WD40 repeat-like"/>
    <property type="match status" value="1"/>
</dbReference>
<dbReference type="SMART" id="SM00320">
    <property type="entry name" value="WD40"/>
    <property type="match status" value="8"/>
</dbReference>
<dbReference type="GO" id="GO:0004672">
    <property type="term" value="F:protein kinase activity"/>
    <property type="evidence" value="ECO:0007669"/>
    <property type="project" value="InterPro"/>
</dbReference>
<dbReference type="InterPro" id="IPR019775">
    <property type="entry name" value="WD40_repeat_CS"/>
</dbReference>
<dbReference type="CDD" id="cd00200">
    <property type="entry name" value="WD40"/>
    <property type="match status" value="1"/>
</dbReference>
<dbReference type="Gene3D" id="2.130.10.10">
    <property type="entry name" value="YVTN repeat-like/Quinoprotein amine dehydrogenase"/>
    <property type="match status" value="2"/>
</dbReference>
<dbReference type="eggNOG" id="COG2319">
    <property type="taxonomic scope" value="Bacteria"/>
</dbReference>
<dbReference type="Pfam" id="PF00400">
    <property type="entry name" value="WD40"/>
    <property type="match status" value="8"/>
</dbReference>
<organism evidence="6 7">
    <name type="scientific">Singulisphaera acidiphila (strain ATCC BAA-1392 / DSM 18658 / VKM B-2454 / MOB10)</name>
    <dbReference type="NCBI Taxonomy" id="886293"/>
    <lineage>
        <taxon>Bacteria</taxon>
        <taxon>Pseudomonadati</taxon>
        <taxon>Planctomycetota</taxon>
        <taxon>Planctomycetia</taxon>
        <taxon>Isosphaerales</taxon>
        <taxon>Isosphaeraceae</taxon>
        <taxon>Singulisphaera</taxon>
    </lineage>
</organism>
<feature type="repeat" description="WD" evidence="3">
    <location>
        <begin position="744"/>
        <end position="775"/>
    </location>
</feature>
<evidence type="ECO:0000259" key="5">
    <source>
        <dbReference type="PROSITE" id="PS50011"/>
    </source>
</evidence>
<dbReference type="RefSeq" id="WP_015246540.1">
    <property type="nucleotide sequence ID" value="NC_019892.1"/>
</dbReference>
<feature type="repeat" description="WD" evidence="3">
    <location>
        <begin position="584"/>
        <end position="618"/>
    </location>
</feature>
<sequence length="872" mass="93738">MAGRADASRELRLGLYALESGVIDDEQLLSAVRAWARSSDRALSQILVSRGLLAVETLALLEEQITRERESSRRPPPTAGELPTPYRLDRPSDLEPDVTVAYAGRSVDPDVGREAIGGPRFQVLRPHARGGLGEVFLAFDSELNRSVALKELQARRAHDPDSQARFLLEAEVTGRLEHPGIVPVYSLGRYADGRPYYAMRLIEGETLGAAIERLHRMGVSAARRDDRALAFRRLLRSVIDICNAVAYAHSRGVVHRDLKPDNIMLGPFGETLVVDWGVAKSSFTTANDSRAETSSTLVPTADLSMTQPGSVIGTPRYMSPEQAAGDLERVGPASDIYSLGAILYCLLVGHPPFGDGDLASVLDRVRRGIFPAPRRVLRSVDPTLEAVCLKAMALDPTERYASALDLANALEAWQADVRYRGEQEQALSQVKESLTRLCLERAHNSFGREAHAEGMLWLARALENAPSEPPELPRLIRTSLCAWHAGGKLMERALRHAGEVRAVAFCPEGRRLATGCADRSALLWDVSAGSPLASPLRHQGAVRAVAFHPDGASVATAGDDGQIRRWDAVTGGPLGASLRAGGPIAALSFSPDGSKLAVTGGAGRVLLWDLTTGLPIHESAKPAGRALAVAFAPDGETLAVAREDGSVRLLDVSTGRPTGASLDHGAAVPLIVFDPAGKMLLSVCLDGIVRLWDLSRRVTVVTLPHQGAVHAAGFRPDGDAFATACEDGTARLWETRTGRPIGEPLAHRARVTCLAFRPDGTMLATGSSDGTIRLWCAVSGLPIGPPLDQKGAVRILVFSQDGRRLAAGGFDVTVRCWNAPNPIEGLPERVSCWVRVTTELEFDSGDAIRRMDGPTSWECRRRLTDLGGPPLR</sequence>
<dbReference type="PROSITE" id="PS50082">
    <property type="entry name" value="WD_REPEATS_2"/>
    <property type="match status" value="7"/>
</dbReference>
<dbReference type="SUPFAM" id="SSF56112">
    <property type="entry name" value="Protein kinase-like (PK-like)"/>
    <property type="match status" value="1"/>
</dbReference>
<dbReference type="InterPro" id="IPR015943">
    <property type="entry name" value="WD40/YVTN_repeat-like_dom_sf"/>
</dbReference>
<feature type="repeat" description="WD" evidence="3">
    <location>
        <begin position="661"/>
        <end position="702"/>
    </location>
</feature>
<dbReference type="Gene3D" id="3.30.200.20">
    <property type="entry name" value="Phosphorylase Kinase, domain 1"/>
    <property type="match status" value="1"/>
</dbReference>
<dbReference type="Pfam" id="PF00069">
    <property type="entry name" value="Pkinase"/>
    <property type="match status" value="1"/>
</dbReference>
<reference evidence="6 7" key="1">
    <citation type="submission" date="2012-02" db="EMBL/GenBank/DDBJ databases">
        <title>Complete sequence of chromosome of Singulisphaera acidiphila DSM 18658.</title>
        <authorList>
            <consortium name="US DOE Joint Genome Institute (JGI-PGF)"/>
            <person name="Lucas S."/>
            <person name="Copeland A."/>
            <person name="Lapidus A."/>
            <person name="Glavina del Rio T."/>
            <person name="Dalin E."/>
            <person name="Tice H."/>
            <person name="Bruce D."/>
            <person name="Goodwin L."/>
            <person name="Pitluck S."/>
            <person name="Peters L."/>
            <person name="Ovchinnikova G."/>
            <person name="Chertkov O."/>
            <person name="Kyrpides N."/>
            <person name="Mavromatis K."/>
            <person name="Ivanova N."/>
            <person name="Brettin T."/>
            <person name="Detter J.C."/>
            <person name="Han C."/>
            <person name="Larimer F."/>
            <person name="Land M."/>
            <person name="Hauser L."/>
            <person name="Markowitz V."/>
            <person name="Cheng J.-F."/>
            <person name="Hugenholtz P."/>
            <person name="Woyke T."/>
            <person name="Wu D."/>
            <person name="Tindall B."/>
            <person name="Pomrenke H."/>
            <person name="Brambilla E."/>
            <person name="Klenk H.-P."/>
            <person name="Eisen J.A."/>
        </authorList>
    </citation>
    <scope>NUCLEOTIDE SEQUENCE [LARGE SCALE GENOMIC DNA]</scope>
    <source>
        <strain evidence="7">ATCC BAA-1392 / DSM 18658 / VKM B-2454 / MOB10</strain>
    </source>
</reference>
<dbReference type="AlphaFoldDB" id="L0DDT4"/>
<evidence type="ECO:0000256" key="3">
    <source>
        <dbReference type="PROSITE-ProRule" id="PRU00221"/>
    </source>
</evidence>
<dbReference type="PROSITE" id="PS50011">
    <property type="entry name" value="PROTEIN_KINASE_DOM"/>
    <property type="match status" value="1"/>
</dbReference>
<name>L0DDT4_SINAD</name>
<evidence type="ECO:0000313" key="7">
    <source>
        <dbReference type="Proteomes" id="UP000010798"/>
    </source>
</evidence>
<dbReference type="CDD" id="cd14014">
    <property type="entry name" value="STKc_PknB_like"/>
    <property type="match status" value="1"/>
</dbReference>
<feature type="domain" description="Protein kinase" evidence="5">
    <location>
        <begin position="121"/>
        <end position="414"/>
    </location>
</feature>
<dbReference type="KEGG" id="saci:Sinac_3112"/>
<feature type="repeat" description="WD" evidence="3">
    <location>
        <begin position="535"/>
        <end position="567"/>
    </location>
</feature>
<feature type="repeat" description="WD" evidence="3">
    <location>
        <begin position="702"/>
        <end position="743"/>
    </location>
</feature>
<dbReference type="PANTHER" id="PTHR19879:SF9">
    <property type="entry name" value="TRANSCRIPTION INITIATION FACTOR TFIID SUBUNIT 5"/>
    <property type="match status" value="1"/>
</dbReference>
<dbReference type="EMBL" id="CP003364">
    <property type="protein sequence ID" value="AGA27392.1"/>
    <property type="molecule type" value="Genomic_DNA"/>
</dbReference>
<dbReference type="PROSITE" id="PS00678">
    <property type="entry name" value="WD_REPEATS_1"/>
    <property type="match status" value="2"/>
</dbReference>
<evidence type="ECO:0000313" key="6">
    <source>
        <dbReference type="EMBL" id="AGA27392.1"/>
    </source>
</evidence>
<keyword evidence="2" id="KW-0677">Repeat</keyword>
<dbReference type="OrthoDB" id="6111975at2"/>
<dbReference type="InterPro" id="IPR001680">
    <property type="entry name" value="WD40_rpt"/>
</dbReference>
<evidence type="ECO:0000256" key="2">
    <source>
        <dbReference type="ARBA" id="ARBA00022737"/>
    </source>
</evidence>
<proteinExistence type="predicted"/>
<keyword evidence="7" id="KW-1185">Reference proteome</keyword>
<dbReference type="PROSITE" id="PS50294">
    <property type="entry name" value="WD_REPEATS_REGION"/>
    <property type="match status" value="5"/>
</dbReference>
<keyword evidence="1 3" id="KW-0853">WD repeat</keyword>
<feature type="repeat" description="WD" evidence="3">
    <location>
        <begin position="786"/>
        <end position="818"/>
    </location>
</feature>